<comment type="caution">
    <text evidence="1">The sequence shown here is derived from an EMBL/GenBank/DDBJ whole genome shotgun (WGS) entry which is preliminary data.</text>
</comment>
<gene>
    <name evidence="1" type="ORF">S12H4_18764</name>
</gene>
<dbReference type="AlphaFoldDB" id="X1RDZ4"/>
<name>X1RDZ4_9ZZZZ</name>
<accession>X1RDZ4</accession>
<dbReference type="Pfam" id="PF19620">
    <property type="entry name" value="DUF6125"/>
    <property type="match status" value="1"/>
</dbReference>
<dbReference type="EMBL" id="BARW01009305">
    <property type="protein sequence ID" value="GAI78808.1"/>
    <property type="molecule type" value="Genomic_DNA"/>
</dbReference>
<reference evidence="1" key="1">
    <citation type="journal article" date="2014" name="Front. Microbiol.">
        <title>High frequency of phylogenetically diverse reductive dehalogenase-homologous genes in deep subseafloor sedimentary metagenomes.</title>
        <authorList>
            <person name="Kawai M."/>
            <person name="Futagami T."/>
            <person name="Toyoda A."/>
            <person name="Takaki Y."/>
            <person name="Nishi S."/>
            <person name="Hori S."/>
            <person name="Arai W."/>
            <person name="Tsubouchi T."/>
            <person name="Morono Y."/>
            <person name="Uchiyama I."/>
            <person name="Ito T."/>
            <person name="Fujiyama A."/>
            <person name="Inagaki F."/>
            <person name="Takami H."/>
        </authorList>
    </citation>
    <scope>NUCLEOTIDE SEQUENCE</scope>
    <source>
        <strain evidence="1">Expedition CK06-06</strain>
    </source>
</reference>
<proteinExistence type="predicted"/>
<organism evidence="1">
    <name type="scientific">marine sediment metagenome</name>
    <dbReference type="NCBI Taxonomy" id="412755"/>
    <lineage>
        <taxon>unclassified sequences</taxon>
        <taxon>metagenomes</taxon>
        <taxon>ecological metagenomes</taxon>
    </lineage>
</organism>
<evidence type="ECO:0000313" key="1">
    <source>
        <dbReference type="EMBL" id="GAI78808.1"/>
    </source>
</evidence>
<evidence type="ECO:0008006" key="2">
    <source>
        <dbReference type="Google" id="ProtNLM"/>
    </source>
</evidence>
<protein>
    <recommendedName>
        <fullName evidence="2">4-vinyl reductase 4VR domain-containing protein</fullName>
    </recommendedName>
</protein>
<sequence length="184" mass="21597">MKKLNDYRGQFLPDLKFSDFSPDTLAELLDLYCKLYMAADGFWYLTVKERINNEEALACDIRTWERLCKYEMAKITKQLNIQGNDVIALMKAIQLTPWFWNTTHKIEIENQNTAMLTVTRCGTLDALEKEGEGRENEICKIFEPIMFKRYASFFNHDIEVKCLKSPPRKSKDEICCQWQLTTGK</sequence>